<evidence type="ECO:0008006" key="3">
    <source>
        <dbReference type="Google" id="ProtNLM"/>
    </source>
</evidence>
<gene>
    <name evidence="1" type="ORF">TELCIR_25851</name>
</gene>
<protein>
    <recommendedName>
        <fullName evidence="3">Adenylosuccinate lyase C-terminal domain-containing protein</fullName>
    </recommendedName>
</protein>
<evidence type="ECO:0000313" key="1">
    <source>
        <dbReference type="EMBL" id="PIO52836.1"/>
    </source>
</evidence>
<dbReference type="AlphaFoldDB" id="A0A2G9T4G1"/>
<dbReference type="EMBL" id="KZ425161">
    <property type="protein sequence ID" value="PIO52836.1"/>
    <property type="molecule type" value="Genomic_DNA"/>
</dbReference>
<accession>A0A2G9T4G1</accession>
<evidence type="ECO:0000313" key="2">
    <source>
        <dbReference type="Proteomes" id="UP000230423"/>
    </source>
</evidence>
<name>A0A2G9T4G1_TELCI</name>
<feature type="non-terminal residue" evidence="1">
    <location>
        <position position="1"/>
    </location>
</feature>
<organism evidence="1 2">
    <name type="scientific">Teladorsagia circumcincta</name>
    <name type="common">Brown stomach worm</name>
    <name type="synonym">Ostertagia circumcincta</name>
    <dbReference type="NCBI Taxonomy" id="45464"/>
    <lineage>
        <taxon>Eukaryota</taxon>
        <taxon>Metazoa</taxon>
        <taxon>Ecdysozoa</taxon>
        <taxon>Nematoda</taxon>
        <taxon>Chromadorea</taxon>
        <taxon>Rhabditida</taxon>
        <taxon>Rhabditina</taxon>
        <taxon>Rhabditomorpha</taxon>
        <taxon>Strongyloidea</taxon>
        <taxon>Trichostrongylidae</taxon>
        <taxon>Teladorsagia</taxon>
    </lineage>
</organism>
<proteinExistence type="predicted"/>
<reference evidence="1 2" key="1">
    <citation type="submission" date="2015-09" db="EMBL/GenBank/DDBJ databases">
        <title>Draft genome of the parasitic nematode Teladorsagia circumcincta isolate WARC Sus (inbred).</title>
        <authorList>
            <person name="Mitreva M."/>
        </authorList>
    </citation>
    <scope>NUCLEOTIDE SEQUENCE [LARGE SCALE GENOMIC DNA]</scope>
    <source>
        <strain evidence="1 2">S</strain>
    </source>
</reference>
<dbReference type="OrthoDB" id="406045at2759"/>
<dbReference type="Proteomes" id="UP000230423">
    <property type="component" value="Unassembled WGS sequence"/>
</dbReference>
<keyword evidence="2" id="KW-1185">Reference proteome</keyword>
<sequence>AHAVIRETALEAKKKQATQIVHMEDILKDPFFDSVRDRVMALVDEPIRFTGRCESQTMRFINEELRPAIGNHFDSGATCMQLDV</sequence>
<dbReference type="Gene3D" id="1.20.200.10">
    <property type="entry name" value="Fumarase/aspartase (Central domain)"/>
    <property type="match status" value="1"/>
</dbReference>